<dbReference type="AlphaFoldDB" id="A0A8T0D4A7"/>
<evidence type="ECO:0000313" key="2">
    <source>
        <dbReference type="EMBL" id="KAF8561804.1"/>
    </source>
</evidence>
<dbReference type="EMBL" id="JTDF01021464">
    <property type="protein sequence ID" value="KAF8561804.1"/>
    <property type="molecule type" value="Genomic_DNA"/>
</dbReference>
<name>A0A8T0D4A7_9TREM</name>
<protein>
    <submittedName>
        <fullName evidence="2">Uncharacterized protein</fullName>
    </submittedName>
</protein>
<evidence type="ECO:0000256" key="1">
    <source>
        <dbReference type="SAM" id="Phobius"/>
    </source>
</evidence>
<organism evidence="2 3">
    <name type="scientific">Paragonimus westermani</name>
    <dbReference type="NCBI Taxonomy" id="34504"/>
    <lineage>
        <taxon>Eukaryota</taxon>
        <taxon>Metazoa</taxon>
        <taxon>Spiralia</taxon>
        <taxon>Lophotrochozoa</taxon>
        <taxon>Platyhelminthes</taxon>
        <taxon>Trematoda</taxon>
        <taxon>Digenea</taxon>
        <taxon>Plagiorchiida</taxon>
        <taxon>Troglotremata</taxon>
        <taxon>Troglotrematidae</taxon>
        <taxon>Paragonimus</taxon>
    </lineage>
</organism>
<reference evidence="2 3" key="1">
    <citation type="submission" date="2019-07" db="EMBL/GenBank/DDBJ databases">
        <title>Annotation for the trematode Paragonimus westermani.</title>
        <authorList>
            <person name="Choi Y.-J."/>
        </authorList>
    </citation>
    <scope>NUCLEOTIDE SEQUENCE [LARGE SCALE GENOMIC DNA]</scope>
    <source>
        <strain evidence="2">180907_Pwestermani</strain>
    </source>
</reference>
<sequence length="113" mass="13005">MQFITPTDFVDVIFWCCSDLKTACSYSSAYLLSLTLLRASSSCVLPLNHVFETLLDFLRRYVIAFPRKLCSLNLKLSLYLFTASLIHSLFLSFCYNVEPFSILLRLVSVDQSW</sequence>
<keyword evidence="1" id="KW-0812">Transmembrane</keyword>
<keyword evidence="3" id="KW-1185">Reference proteome</keyword>
<comment type="caution">
    <text evidence="2">The sequence shown here is derived from an EMBL/GenBank/DDBJ whole genome shotgun (WGS) entry which is preliminary data.</text>
</comment>
<accession>A0A8T0D4A7</accession>
<evidence type="ECO:0000313" key="3">
    <source>
        <dbReference type="Proteomes" id="UP000699462"/>
    </source>
</evidence>
<keyword evidence="1" id="KW-0472">Membrane</keyword>
<feature type="transmembrane region" description="Helical" evidence="1">
    <location>
        <begin position="76"/>
        <end position="95"/>
    </location>
</feature>
<gene>
    <name evidence="2" type="ORF">P879_09136</name>
</gene>
<dbReference type="Proteomes" id="UP000699462">
    <property type="component" value="Unassembled WGS sequence"/>
</dbReference>
<proteinExistence type="predicted"/>
<keyword evidence="1" id="KW-1133">Transmembrane helix</keyword>